<organism evidence="2 3">
    <name type="scientific">Paucidesulfovibrio gracilis DSM 16080</name>
    <dbReference type="NCBI Taxonomy" id="1121449"/>
    <lineage>
        <taxon>Bacteria</taxon>
        <taxon>Pseudomonadati</taxon>
        <taxon>Thermodesulfobacteriota</taxon>
        <taxon>Desulfovibrionia</taxon>
        <taxon>Desulfovibrionales</taxon>
        <taxon>Desulfovibrionaceae</taxon>
        <taxon>Paucidesulfovibrio</taxon>
    </lineage>
</organism>
<dbReference type="OrthoDB" id="5458680at2"/>
<evidence type="ECO:0000259" key="1">
    <source>
        <dbReference type="Pfam" id="PF01973"/>
    </source>
</evidence>
<accession>A0A1T4XR37</accession>
<dbReference type="InterPro" id="IPR002826">
    <property type="entry name" value="MptE-like"/>
</dbReference>
<protein>
    <recommendedName>
        <fullName evidence="1">6-hydroxymethylpterin diphosphokinase MptE-like domain-containing protein</fullName>
    </recommendedName>
</protein>
<evidence type="ECO:0000313" key="3">
    <source>
        <dbReference type="Proteomes" id="UP000190027"/>
    </source>
</evidence>
<dbReference type="RefSeq" id="WP_078717900.1">
    <property type="nucleotide sequence ID" value="NZ_FUYC01000014.1"/>
</dbReference>
<name>A0A1T4XR37_9BACT</name>
<dbReference type="STRING" id="1121449.SAMN02745704_02353"/>
<dbReference type="Proteomes" id="UP000190027">
    <property type="component" value="Unassembled WGS sequence"/>
</dbReference>
<dbReference type="EMBL" id="FUYC01000014">
    <property type="protein sequence ID" value="SKA91545.1"/>
    <property type="molecule type" value="Genomic_DNA"/>
</dbReference>
<dbReference type="AlphaFoldDB" id="A0A1T4XR37"/>
<sequence>MNEPKTIRNGATYFGRIDRQQWNGWTVLALGDVDVDPDIPEEYVVRVPNPAQVRPENLVERLPGEHARRPLALVMPEQPGPDNGAAQRRLLMHLLRKHYHAVFEGLTRQDPPGPLQPLLRGLRDPSRSIHQLQNYPWLLRYPLVDQLQNVFQDTPALILVGGPSFRELLPRLPELAKHCLVICIARTLRPCLEAGVEPDFVVQYDTNPEQAQFYEELPRLEHTTLVSLSTAYIAPYADLFRGVLFRGSFGKNFLPNPFTMREGTEGSLIACLGLVEVLGCSHTFVTGTDLSWPLDGCRYGTSKVSEFSESEETAIAPDDQRVHLVNGMWVRLRRRDGEIVNSNWNFVAAAVKAETMAREINQANGTRFFTMNDSTLLDDEVFPTSPEEAVRALPTLDRHALRQTIDTALTTRESIHLERLYEYLKSWEQGLASMGELFAMRRLNPKEQSKLKTDMFVRLLENFRGACWMRGMNDPVESASRFIRIWKGHNARAAKLALAHHRVAGGIPLPLLCRADEQPGLLRALEQYLPGGRFTIRLVVPFGKKKTSPTEFDDMDLKPLLDGYDLILVSPAVQKRYRHFWSMAPDDSVLDVDWLVGQRSI</sequence>
<reference evidence="2 3" key="1">
    <citation type="submission" date="2017-02" db="EMBL/GenBank/DDBJ databases">
        <authorList>
            <person name="Peterson S.W."/>
        </authorList>
    </citation>
    <scope>NUCLEOTIDE SEQUENCE [LARGE SCALE GENOMIC DNA]</scope>
    <source>
        <strain evidence="2 3">DSM 16080</strain>
    </source>
</reference>
<evidence type="ECO:0000313" key="2">
    <source>
        <dbReference type="EMBL" id="SKA91545.1"/>
    </source>
</evidence>
<feature type="domain" description="6-hydroxymethylpterin diphosphokinase MptE-like" evidence="1">
    <location>
        <begin position="130"/>
        <end position="292"/>
    </location>
</feature>
<keyword evidence="3" id="KW-1185">Reference proteome</keyword>
<gene>
    <name evidence="2" type="ORF">SAMN02745704_02353</name>
</gene>
<dbReference type="Pfam" id="PF01973">
    <property type="entry name" value="MptE-like"/>
    <property type="match status" value="1"/>
</dbReference>
<proteinExistence type="predicted"/>